<accession>A0A183T4V6</accession>
<reference evidence="1 2" key="2">
    <citation type="submission" date="2018-11" db="EMBL/GenBank/DDBJ databases">
        <authorList>
            <consortium name="Pathogen Informatics"/>
        </authorList>
    </citation>
    <scope>NUCLEOTIDE SEQUENCE [LARGE SCALE GENOMIC DNA]</scope>
    <source>
        <strain evidence="1 2">NST_G2</strain>
    </source>
</reference>
<evidence type="ECO:0000313" key="1">
    <source>
        <dbReference type="EMBL" id="VDL97889.1"/>
    </source>
</evidence>
<keyword evidence="2" id="KW-1185">Reference proteome</keyword>
<evidence type="ECO:0000313" key="3">
    <source>
        <dbReference type="WBParaSite" id="SSLN_0001194901-mRNA-1"/>
    </source>
</evidence>
<proteinExistence type="predicted"/>
<dbReference type="WBParaSite" id="SSLN_0001194901-mRNA-1">
    <property type="protein sequence ID" value="SSLN_0001194901-mRNA-1"/>
    <property type="gene ID" value="SSLN_0001194901"/>
</dbReference>
<sequence>MESEPVPTFQASSFNVISTIDFSIELIPFLNLVTSLRNEQQSVFVIYFNLRKAFDKVPHRRLLVKLEALGTRSPLLDFISSYLSNRSQKVLVASTTLDNLDTFLRFRNPDDGLQVQLMIKVGSDGLASLIGGLCNQQGRISMVIS</sequence>
<dbReference type="AlphaFoldDB" id="A0A183T4V6"/>
<protein>
    <submittedName>
        <fullName evidence="3">Reverse transcriptase domain-containing protein</fullName>
    </submittedName>
</protein>
<organism evidence="3">
    <name type="scientific">Schistocephalus solidus</name>
    <name type="common">Tapeworm</name>
    <dbReference type="NCBI Taxonomy" id="70667"/>
    <lineage>
        <taxon>Eukaryota</taxon>
        <taxon>Metazoa</taxon>
        <taxon>Spiralia</taxon>
        <taxon>Lophotrochozoa</taxon>
        <taxon>Platyhelminthes</taxon>
        <taxon>Cestoda</taxon>
        <taxon>Eucestoda</taxon>
        <taxon>Diphyllobothriidea</taxon>
        <taxon>Diphyllobothriidae</taxon>
        <taxon>Schistocephalus</taxon>
    </lineage>
</organism>
<dbReference type="Proteomes" id="UP000275846">
    <property type="component" value="Unassembled WGS sequence"/>
</dbReference>
<dbReference type="EMBL" id="UYSU01036583">
    <property type="protein sequence ID" value="VDL97889.1"/>
    <property type="molecule type" value="Genomic_DNA"/>
</dbReference>
<dbReference type="OrthoDB" id="414730at2759"/>
<name>A0A183T4V6_SCHSO</name>
<reference evidence="3" key="1">
    <citation type="submission" date="2016-06" db="UniProtKB">
        <authorList>
            <consortium name="WormBaseParasite"/>
        </authorList>
    </citation>
    <scope>IDENTIFICATION</scope>
</reference>
<evidence type="ECO:0000313" key="2">
    <source>
        <dbReference type="Proteomes" id="UP000275846"/>
    </source>
</evidence>
<gene>
    <name evidence="1" type="ORF">SSLN_LOCUS11504</name>
</gene>